<dbReference type="GO" id="GO:0000139">
    <property type="term" value="C:Golgi membrane"/>
    <property type="evidence" value="ECO:0007669"/>
    <property type="project" value="UniProtKB-SubCell"/>
</dbReference>
<dbReference type="Pfam" id="PF10277">
    <property type="entry name" value="Frag1"/>
    <property type="match status" value="1"/>
</dbReference>
<feature type="transmembrane region" description="Helical" evidence="8">
    <location>
        <begin position="188"/>
        <end position="208"/>
    </location>
</feature>
<dbReference type="OrthoDB" id="68581at2759"/>
<evidence type="ECO:0000256" key="6">
    <source>
        <dbReference type="ARBA" id="ARBA00023034"/>
    </source>
</evidence>
<evidence type="ECO:0000256" key="2">
    <source>
        <dbReference type="ARBA" id="ARBA00007414"/>
    </source>
</evidence>
<keyword evidence="7 8" id="KW-0472">Membrane</keyword>
<keyword evidence="5 8" id="KW-1133">Transmembrane helix</keyword>
<accession>A0A8B8FQB2</accession>
<keyword evidence="6" id="KW-0333">Golgi apparatus</keyword>
<evidence type="ECO:0000256" key="4">
    <source>
        <dbReference type="ARBA" id="ARBA00022692"/>
    </source>
</evidence>
<evidence type="ECO:0000259" key="9">
    <source>
        <dbReference type="Pfam" id="PF10277"/>
    </source>
</evidence>
<evidence type="ECO:0000256" key="1">
    <source>
        <dbReference type="ARBA" id="ARBA00004653"/>
    </source>
</evidence>
<sequence length="260" mass="29917">MIQSFSVSCPQKSDKSYLFQIKVSWLSLVTLMSVLTTFVFCVLWTIFFNLEDATSTHCGYRVKNYLPTISTAVGNYPVQRFIWTSVIIAHTPIRLIVIGIYYQYYTNIIKPSLYWCVVLLRFLSTAEICSLIVLSIFTSSNYYSIHEKSFGCFICSSELNMLISSILLKEGRMTKTVMTKLEVHSLKCKIYCTIFNMISFTIAGYCFLRHNAYCESGVYSVFALFEYFIVLSNMAFHLTAVWDLASISLVVDDNLNLKYR</sequence>
<dbReference type="Proteomes" id="UP000694846">
    <property type="component" value="Unplaced"/>
</dbReference>
<protein>
    <submittedName>
        <fullName evidence="11">Post-GPI attachment to proteins factor 2 isoform X1</fullName>
    </submittedName>
</protein>
<dbReference type="PANTHER" id="PTHR12892:SF11">
    <property type="entry name" value="POST-GPI ATTACHMENT TO PROTEINS FACTOR 2"/>
    <property type="match status" value="1"/>
</dbReference>
<keyword evidence="3" id="KW-0337">GPI-anchor biosynthesis</keyword>
<reference evidence="11" key="1">
    <citation type="submission" date="2025-08" db="UniProtKB">
        <authorList>
            <consortium name="RefSeq"/>
        </authorList>
    </citation>
    <scope>IDENTIFICATION</scope>
    <source>
        <tissue evidence="11">Whole body</tissue>
    </source>
</reference>
<evidence type="ECO:0000256" key="8">
    <source>
        <dbReference type="SAM" id="Phobius"/>
    </source>
</evidence>
<dbReference type="PANTHER" id="PTHR12892">
    <property type="entry name" value="FGF RECEPTOR ACTIVATING PROTEIN 1"/>
    <property type="match status" value="1"/>
</dbReference>
<dbReference type="InterPro" id="IPR039545">
    <property type="entry name" value="PGAP2"/>
</dbReference>
<feature type="transmembrane region" description="Helical" evidence="8">
    <location>
        <begin position="81"/>
        <end position="101"/>
    </location>
</feature>
<evidence type="ECO:0000256" key="5">
    <source>
        <dbReference type="ARBA" id="ARBA00022989"/>
    </source>
</evidence>
<feature type="transmembrane region" description="Helical" evidence="8">
    <location>
        <begin position="25"/>
        <end position="47"/>
    </location>
</feature>
<comment type="similarity">
    <text evidence="2">Belongs to the PGAP2 family.</text>
</comment>
<proteinExistence type="inferred from homology"/>
<keyword evidence="4 8" id="KW-0812">Transmembrane</keyword>
<dbReference type="GO" id="GO:0006506">
    <property type="term" value="P:GPI anchor biosynthetic process"/>
    <property type="evidence" value="ECO:0007669"/>
    <property type="project" value="UniProtKB-KW"/>
</dbReference>
<organism evidence="10 11">
    <name type="scientific">Sipha flava</name>
    <name type="common">yellow sugarcane aphid</name>
    <dbReference type="NCBI Taxonomy" id="143950"/>
    <lineage>
        <taxon>Eukaryota</taxon>
        <taxon>Metazoa</taxon>
        <taxon>Ecdysozoa</taxon>
        <taxon>Arthropoda</taxon>
        <taxon>Hexapoda</taxon>
        <taxon>Insecta</taxon>
        <taxon>Pterygota</taxon>
        <taxon>Neoptera</taxon>
        <taxon>Paraneoptera</taxon>
        <taxon>Hemiptera</taxon>
        <taxon>Sternorrhyncha</taxon>
        <taxon>Aphidomorpha</taxon>
        <taxon>Aphidoidea</taxon>
        <taxon>Aphididae</taxon>
        <taxon>Sipha</taxon>
    </lineage>
</organism>
<dbReference type="InterPro" id="IPR019402">
    <property type="entry name" value="CWH43_N"/>
</dbReference>
<name>A0A8B8FQB2_9HEMI</name>
<comment type="subcellular location">
    <subcellularLocation>
        <location evidence="1">Golgi apparatus membrane</location>
        <topology evidence="1">Multi-pass membrane protein</topology>
    </subcellularLocation>
</comment>
<dbReference type="CTD" id="27315"/>
<feature type="transmembrane region" description="Helical" evidence="8">
    <location>
        <begin position="113"/>
        <end position="137"/>
    </location>
</feature>
<feature type="domain" description="CWH43-like N-terminal" evidence="9">
    <location>
        <begin position="23"/>
        <end position="246"/>
    </location>
</feature>
<evidence type="ECO:0000256" key="3">
    <source>
        <dbReference type="ARBA" id="ARBA00022502"/>
    </source>
</evidence>
<dbReference type="RefSeq" id="XP_025412545.1">
    <property type="nucleotide sequence ID" value="XM_025556760.1"/>
</dbReference>
<evidence type="ECO:0000256" key="7">
    <source>
        <dbReference type="ARBA" id="ARBA00023136"/>
    </source>
</evidence>
<dbReference type="AlphaFoldDB" id="A0A8B8FQB2"/>
<dbReference type="GO" id="GO:0005789">
    <property type="term" value="C:endoplasmic reticulum membrane"/>
    <property type="evidence" value="ECO:0007669"/>
    <property type="project" value="TreeGrafter"/>
</dbReference>
<evidence type="ECO:0000313" key="11">
    <source>
        <dbReference type="RefSeq" id="XP_025412545.1"/>
    </source>
</evidence>
<evidence type="ECO:0000313" key="10">
    <source>
        <dbReference type="Proteomes" id="UP000694846"/>
    </source>
</evidence>
<feature type="transmembrane region" description="Helical" evidence="8">
    <location>
        <begin position="149"/>
        <end position="168"/>
    </location>
</feature>
<keyword evidence="10" id="KW-1185">Reference proteome</keyword>
<feature type="transmembrane region" description="Helical" evidence="8">
    <location>
        <begin position="228"/>
        <end position="251"/>
    </location>
</feature>
<dbReference type="GeneID" id="112685008"/>
<gene>
    <name evidence="11" type="primary">LOC112685008</name>
</gene>